<protein>
    <recommendedName>
        <fullName evidence="4">ABC transporter permease</fullName>
    </recommendedName>
</protein>
<dbReference type="Proteomes" id="UP000672097">
    <property type="component" value="Unassembled WGS sequence"/>
</dbReference>
<keyword evidence="1" id="KW-0812">Transmembrane</keyword>
<feature type="transmembrane region" description="Helical" evidence="1">
    <location>
        <begin position="43"/>
        <end position="66"/>
    </location>
</feature>
<dbReference type="EMBL" id="JAGQDG010000005">
    <property type="protein sequence ID" value="MBQ0936581.1"/>
    <property type="molecule type" value="Genomic_DNA"/>
</dbReference>
<feature type="transmembrane region" description="Helical" evidence="1">
    <location>
        <begin position="352"/>
        <end position="370"/>
    </location>
</feature>
<feature type="transmembrane region" description="Helical" evidence="1">
    <location>
        <begin position="401"/>
        <end position="426"/>
    </location>
</feature>
<comment type="caution">
    <text evidence="2">The sequence shown here is derived from an EMBL/GenBank/DDBJ whole genome shotgun (WGS) entry which is preliminary data.</text>
</comment>
<organism evidence="2 3">
    <name type="scientific">Ideonella paludis</name>
    <dbReference type="NCBI Taxonomy" id="1233411"/>
    <lineage>
        <taxon>Bacteria</taxon>
        <taxon>Pseudomonadati</taxon>
        <taxon>Pseudomonadota</taxon>
        <taxon>Betaproteobacteria</taxon>
        <taxon>Burkholderiales</taxon>
        <taxon>Sphaerotilaceae</taxon>
        <taxon>Ideonella</taxon>
    </lineage>
</organism>
<feature type="transmembrane region" description="Helical" evidence="1">
    <location>
        <begin position="377"/>
        <end position="395"/>
    </location>
</feature>
<feature type="transmembrane region" description="Helical" evidence="1">
    <location>
        <begin position="136"/>
        <end position="157"/>
    </location>
</feature>
<feature type="transmembrane region" description="Helical" evidence="1">
    <location>
        <begin position="169"/>
        <end position="188"/>
    </location>
</feature>
<keyword evidence="1" id="KW-1133">Transmembrane helix</keyword>
<gene>
    <name evidence="2" type="ORF">KAK11_14685</name>
</gene>
<name>A0ABS5DZK4_9BURK</name>
<feature type="transmembrane region" description="Helical" evidence="1">
    <location>
        <begin position="111"/>
        <end position="129"/>
    </location>
</feature>
<reference evidence="2 3" key="1">
    <citation type="submission" date="2021-04" db="EMBL/GenBank/DDBJ databases">
        <title>The genome sequence of type strain Ideonella paludis KCTC 32238.</title>
        <authorList>
            <person name="Liu Y."/>
        </authorList>
    </citation>
    <scope>NUCLEOTIDE SEQUENCE [LARGE SCALE GENOMIC DNA]</scope>
    <source>
        <strain evidence="2 3">KCTC 32238</strain>
    </source>
</reference>
<feature type="transmembrane region" description="Helical" evidence="1">
    <location>
        <begin position="86"/>
        <end position="105"/>
    </location>
</feature>
<evidence type="ECO:0000313" key="3">
    <source>
        <dbReference type="Proteomes" id="UP000672097"/>
    </source>
</evidence>
<dbReference type="RefSeq" id="WP_210809940.1">
    <property type="nucleotide sequence ID" value="NZ_JAGQDG010000005.1"/>
</dbReference>
<feature type="transmembrane region" description="Helical" evidence="1">
    <location>
        <begin position="269"/>
        <end position="285"/>
    </location>
</feature>
<accession>A0ABS5DZK4</accession>
<keyword evidence="3" id="KW-1185">Reference proteome</keyword>
<proteinExistence type="predicted"/>
<evidence type="ECO:0008006" key="4">
    <source>
        <dbReference type="Google" id="ProtNLM"/>
    </source>
</evidence>
<evidence type="ECO:0000256" key="1">
    <source>
        <dbReference type="SAM" id="Phobius"/>
    </source>
</evidence>
<feature type="transmembrane region" description="Helical" evidence="1">
    <location>
        <begin position="12"/>
        <end position="31"/>
    </location>
</feature>
<evidence type="ECO:0000313" key="2">
    <source>
        <dbReference type="EMBL" id="MBQ0936581.1"/>
    </source>
</evidence>
<keyword evidence="1" id="KW-0472">Membrane</keyword>
<sequence>MALSLTLWRGAKVGHAGAVFIGLCVAAPLWMMLFKGAHDESSWVLGSLLIPFAPLLQSALLGGQLVPTLRRPETQHWARRGWRRWLLAWALPWWVALVIPAAFLSQAHHGVTVWIWFSALLAFSMAAGLSLAWTRWVVSALFGAVLLASWSSQQWLFSDLAAWMQGVNAPSVMLVISAILILASAALIRKTGQVLIGAPLKADSLSLTDLLASPSHLLARDKPEQRQLRSLIEAPPTPVDRWLQRIIPLPLFIGSAMVSRWLWPGFNESLVPILVALIPANLFDLNRMDGRVMPPPRGLLLPRGLHRSTLLREALWLYGTCPTTWGSATSKACVTFGFAWGMHWTLMDTLSLFAAIAASLLVELSLVAIRQRHSVRGALWVVAVGLMLGLFVGGLKGAAELLQLDIVAVILLASGLVALLAVVVIASQTSRWRRLTL</sequence>